<organism evidence="1 2">
    <name type="scientific">Actinoallomurus oryzae</name>
    <dbReference type="NCBI Taxonomy" id="502180"/>
    <lineage>
        <taxon>Bacteria</taxon>
        <taxon>Bacillati</taxon>
        <taxon>Actinomycetota</taxon>
        <taxon>Actinomycetes</taxon>
        <taxon>Streptosporangiales</taxon>
        <taxon>Thermomonosporaceae</taxon>
        <taxon>Actinoallomurus</taxon>
    </lineage>
</organism>
<evidence type="ECO:0000313" key="2">
    <source>
        <dbReference type="Proteomes" id="UP001500503"/>
    </source>
</evidence>
<sequence length="105" mass="10897">MRFAVYLPFIVPVVAGPAARPLAERLTPRLATWLLTLSAVLPAAGSSTALGLLMVTGLARIPLVAGLAHRSVRVVVAGDPTALPVAAVPSVLLRSFRCKVMISTS</sequence>
<accession>A0ABP8P7L4</accession>
<evidence type="ECO:0000313" key="1">
    <source>
        <dbReference type="EMBL" id="GAA4481838.1"/>
    </source>
</evidence>
<dbReference type="RefSeq" id="WP_345455812.1">
    <property type="nucleotide sequence ID" value="NZ_BAABHF010000006.1"/>
</dbReference>
<proteinExistence type="predicted"/>
<reference evidence="2" key="1">
    <citation type="journal article" date="2019" name="Int. J. Syst. Evol. Microbiol.">
        <title>The Global Catalogue of Microorganisms (GCM) 10K type strain sequencing project: providing services to taxonomists for standard genome sequencing and annotation.</title>
        <authorList>
            <consortium name="The Broad Institute Genomics Platform"/>
            <consortium name="The Broad Institute Genome Sequencing Center for Infectious Disease"/>
            <person name="Wu L."/>
            <person name="Ma J."/>
        </authorList>
    </citation>
    <scope>NUCLEOTIDE SEQUENCE [LARGE SCALE GENOMIC DNA]</scope>
    <source>
        <strain evidence="2">JCM 17933</strain>
    </source>
</reference>
<keyword evidence="2" id="KW-1185">Reference proteome</keyword>
<name>A0ABP8P7L4_9ACTN</name>
<dbReference type="Proteomes" id="UP001500503">
    <property type="component" value="Unassembled WGS sequence"/>
</dbReference>
<dbReference type="EMBL" id="BAABHF010000006">
    <property type="protein sequence ID" value="GAA4481838.1"/>
    <property type="molecule type" value="Genomic_DNA"/>
</dbReference>
<protein>
    <submittedName>
        <fullName evidence="1">Uncharacterized protein</fullName>
    </submittedName>
</protein>
<comment type="caution">
    <text evidence="1">The sequence shown here is derived from an EMBL/GenBank/DDBJ whole genome shotgun (WGS) entry which is preliminary data.</text>
</comment>
<gene>
    <name evidence="1" type="ORF">GCM10023191_001230</name>
</gene>